<keyword evidence="2" id="KW-1185">Reference proteome</keyword>
<reference evidence="1 2" key="1">
    <citation type="journal article" date="2014" name="Genome Biol. Evol.">
        <title>The genome of the myxosporean Thelohanellus kitauei shows adaptations to nutrient acquisition within its fish host.</title>
        <authorList>
            <person name="Yang Y."/>
            <person name="Xiong J."/>
            <person name="Zhou Z."/>
            <person name="Huo F."/>
            <person name="Miao W."/>
            <person name="Ran C."/>
            <person name="Liu Y."/>
            <person name="Zhang J."/>
            <person name="Feng J."/>
            <person name="Wang M."/>
            <person name="Wang M."/>
            <person name="Wang L."/>
            <person name="Yao B."/>
        </authorList>
    </citation>
    <scope>NUCLEOTIDE SEQUENCE [LARGE SCALE GENOMIC DNA]</scope>
    <source>
        <strain evidence="1">Wuqing</strain>
    </source>
</reference>
<sequence length="116" mass="13287">MNAISEMIHPCCNKKISNWLTFIGYVCTHAVLDCTEDKREGPGLMDEIVEAKFRKRRINVKDVFQVPCLENKINGLALIDIMTSNVTLGSSIILDRWKVYGTMIQDKENHLIFKLT</sequence>
<dbReference type="EMBL" id="JWZT01001764">
    <property type="protein sequence ID" value="KII71448.1"/>
    <property type="molecule type" value="Genomic_DNA"/>
</dbReference>
<dbReference type="AlphaFoldDB" id="A0A0C2JPZ0"/>
<dbReference type="Proteomes" id="UP000031668">
    <property type="component" value="Unassembled WGS sequence"/>
</dbReference>
<accession>A0A0C2JPZ0</accession>
<dbReference type="OrthoDB" id="10067637at2759"/>
<protein>
    <recommendedName>
        <fullName evidence="3">ISXO2-like transposase domain-containing protein</fullName>
    </recommendedName>
</protein>
<evidence type="ECO:0000313" key="2">
    <source>
        <dbReference type="Proteomes" id="UP000031668"/>
    </source>
</evidence>
<evidence type="ECO:0008006" key="3">
    <source>
        <dbReference type="Google" id="ProtNLM"/>
    </source>
</evidence>
<proteinExistence type="predicted"/>
<organism evidence="1 2">
    <name type="scientific">Thelohanellus kitauei</name>
    <name type="common">Myxosporean</name>
    <dbReference type="NCBI Taxonomy" id="669202"/>
    <lineage>
        <taxon>Eukaryota</taxon>
        <taxon>Metazoa</taxon>
        <taxon>Cnidaria</taxon>
        <taxon>Myxozoa</taxon>
        <taxon>Myxosporea</taxon>
        <taxon>Bivalvulida</taxon>
        <taxon>Platysporina</taxon>
        <taxon>Myxobolidae</taxon>
        <taxon>Thelohanellus</taxon>
    </lineage>
</organism>
<comment type="caution">
    <text evidence="1">The sequence shown here is derived from an EMBL/GenBank/DDBJ whole genome shotgun (WGS) entry which is preliminary data.</text>
</comment>
<evidence type="ECO:0000313" key="1">
    <source>
        <dbReference type="EMBL" id="KII71448.1"/>
    </source>
</evidence>
<name>A0A0C2JPZ0_THEKT</name>
<gene>
    <name evidence="1" type="ORF">RF11_02965</name>
</gene>